<evidence type="ECO:0000313" key="1">
    <source>
        <dbReference type="EMBL" id="MDQ9071872.1"/>
    </source>
</evidence>
<comment type="caution">
    <text evidence="1">The sequence shown here is derived from an EMBL/GenBank/DDBJ whole genome shotgun (WGS) entry which is preliminary data.</text>
</comment>
<proteinExistence type="predicted"/>
<evidence type="ECO:0000313" key="2">
    <source>
        <dbReference type="Proteomes" id="UP001243195"/>
    </source>
</evidence>
<dbReference type="Pfam" id="PF09867">
    <property type="entry name" value="TagF_N"/>
    <property type="match status" value="1"/>
</dbReference>
<dbReference type="InterPro" id="IPR038225">
    <property type="entry name" value="TagF_sf"/>
</dbReference>
<dbReference type="Proteomes" id="UP001243195">
    <property type="component" value="Unassembled WGS sequence"/>
</dbReference>
<dbReference type="AlphaFoldDB" id="A0AAW8JH04"/>
<sequence>MLEEAIGWIGKLPNYADFIQSKNLGSIQRSLMNWLSRGQDHIGEQFIKTGQVDGQLYVYYFFLESFISDNKRIQGILFSSHDSRGRKCPFIIFSHNLNLQPVDMILLFSEKLQALGLKWESLSTQLDETFLSSLVEPLSHLNSKTAYIEDMDSWYELYPKAFNLNFKIESTNHVIYRKLLIR</sequence>
<dbReference type="Gene3D" id="3.40.1730.10">
    <property type="entry name" value="pa0076 domain"/>
    <property type="match status" value="1"/>
</dbReference>
<dbReference type="GeneID" id="84209247"/>
<name>A0AAW8JH04_9GAMM</name>
<protein>
    <submittedName>
        <fullName evidence="1">Type VI secretion system-associated protein TagF</fullName>
    </submittedName>
</protein>
<accession>A0AAW8JH04</accession>
<dbReference type="NCBIfam" id="TIGR03373">
    <property type="entry name" value="VI_minor_4"/>
    <property type="match status" value="1"/>
</dbReference>
<reference evidence="1" key="1">
    <citation type="submission" date="2023-08" db="EMBL/GenBank/DDBJ databases">
        <title>Emergence of clinically-relevant ST2 carbapenem-resistant Acinetobacter baumannii strains in hospital sewages in Zhejiang, East of China.</title>
        <authorList>
            <person name="Kaichao C."/>
            <person name="Zhang R."/>
        </authorList>
    </citation>
    <scope>NUCLEOTIDE SEQUENCE</scope>
    <source>
        <strain evidence="1">M-SY-60</strain>
    </source>
</reference>
<dbReference type="InterPro" id="IPR017748">
    <property type="entry name" value="TagF"/>
</dbReference>
<organism evidence="1 2">
    <name type="scientific">Acinetobacter gerneri</name>
    <dbReference type="NCBI Taxonomy" id="202952"/>
    <lineage>
        <taxon>Bacteria</taxon>
        <taxon>Pseudomonadati</taxon>
        <taxon>Pseudomonadota</taxon>
        <taxon>Gammaproteobacteria</taxon>
        <taxon>Moraxellales</taxon>
        <taxon>Moraxellaceae</taxon>
        <taxon>Acinetobacter</taxon>
    </lineage>
</organism>
<gene>
    <name evidence="1" type="primary">tagF</name>
    <name evidence="1" type="ORF">RFH51_10420</name>
</gene>
<dbReference type="EMBL" id="JAVIDA010000012">
    <property type="protein sequence ID" value="MDQ9071872.1"/>
    <property type="molecule type" value="Genomic_DNA"/>
</dbReference>
<dbReference type="RefSeq" id="WP_004861882.1">
    <property type="nucleotide sequence ID" value="NZ_BBLI01000071.1"/>
</dbReference>